<comment type="caution">
    <text evidence="3">The sequence shown here is derived from an EMBL/GenBank/DDBJ whole genome shotgun (WGS) entry which is preliminary data.</text>
</comment>
<feature type="region of interest" description="Disordered" evidence="2">
    <location>
        <begin position="159"/>
        <end position="187"/>
    </location>
</feature>
<evidence type="ECO:0008006" key="5">
    <source>
        <dbReference type="Google" id="ProtNLM"/>
    </source>
</evidence>
<evidence type="ECO:0000256" key="1">
    <source>
        <dbReference type="SAM" id="Coils"/>
    </source>
</evidence>
<feature type="compositionally biased region" description="Low complexity" evidence="2">
    <location>
        <begin position="162"/>
        <end position="175"/>
    </location>
</feature>
<gene>
    <name evidence="3" type="ORF">DWY46_19085</name>
</gene>
<protein>
    <recommendedName>
        <fullName evidence="5">Phage minor structural protein GP20</fullName>
    </recommendedName>
</protein>
<name>A0A412EKH5_9FIRM</name>
<accession>A0A412EKH5</accession>
<dbReference type="EMBL" id="QRUH01000031">
    <property type="protein sequence ID" value="RGR44287.1"/>
    <property type="molecule type" value="Genomic_DNA"/>
</dbReference>
<evidence type="ECO:0000313" key="4">
    <source>
        <dbReference type="Proteomes" id="UP000285839"/>
    </source>
</evidence>
<proteinExistence type="predicted"/>
<feature type="coiled-coil region" evidence="1">
    <location>
        <begin position="34"/>
        <end position="61"/>
    </location>
</feature>
<evidence type="ECO:0000256" key="2">
    <source>
        <dbReference type="SAM" id="MobiDB-lite"/>
    </source>
</evidence>
<dbReference type="InterPro" id="IPR009636">
    <property type="entry name" value="SCAF"/>
</dbReference>
<evidence type="ECO:0000313" key="3">
    <source>
        <dbReference type="EMBL" id="RGR44287.1"/>
    </source>
</evidence>
<dbReference type="RefSeq" id="WP_118031806.1">
    <property type="nucleotide sequence ID" value="NZ_QRUH01000031.1"/>
</dbReference>
<sequence>MQKLIDTLKSFGIEIPEDKQADVKKALSEHYKNAKEVAKTLSKVEGERDDWKERAETAEETLKGFDGIDPANVKTELATWKQKAADAEKEFNAKIYERDFDDALKTALENVNFSSPAAKRSVTADIKSAGLKLKDGKILGLNDLLEQMKQDEPDTFVDESQRQAQQQQARFATARIGHQQTPGSMTKKDIEAIKDPSERQAAIAQNIQLFQ</sequence>
<reference evidence="3 4" key="1">
    <citation type="submission" date="2018-08" db="EMBL/GenBank/DDBJ databases">
        <title>A genome reference for cultivated species of the human gut microbiota.</title>
        <authorList>
            <person name="Zou Y."/>
            <person name="Xue W."/>
            <person name="Luo G."/>
        </authorList>
    </citation>
    <scope>NUCLEOTIDE SEQUENCE [LARGE SCALE GENOMIC DNA]</scope>
    <source>
        <strain evidence="3 4">AF25-21</strain>
    </source>
</reference>
<dbReference type="Pfam" id="PF06810">
    <property type="entry name" value="Phage_scaffold"/>
    <property type="match status" value="1"/>
</dbReference>
<dbReference type="AlphaFoldDB" id="A0A412EKH5"/>
<keyword evidence="1" id="KW-0175">Coiled coil</keyword>
<dbReference type="Proteomes" id="UP000285839">
    <property type="component" value="Unassembled WGS sequence"/>
</dbReference>
<organism evidence="3 4">
    <name type="scientific">Blautia obeum</name>
    <dbReference type="NCBI Taxonomy" id="40520"/>
    <lineage>
        <taxon>Bacteria</taxon>
        <taxon>Bacillati</taxon>
        <taxon>Bacillota</taxon>
        <taxon>Clostridia</taxon>
        <taxon>Lachnospirales</taxon>
        <taxon>Lachnospiraceae</taxon>
        <taxon>Blautia</taxon>
    </lineage>
</organism>